<dbReference type="AlphaFoldDB" id="A0A381ZZ73"/>
<organism evidence="2">
    <name type="scientific">marine metagenome</name>
    <dbReference type="NCBI Taxonomy" id="408172"/>
    <lineage>
        <taxon>unclassified sequences</taxon>
        <taxon>metagenomes</taxon>
        <taxon>ecological metagenomes</taxon>
    </lineage>
</organism>
<dbReference type="EMBL" id="UINC01023217">
    <property type="protein sequence ID" value="SVA94439.1"/>
    <property type="molecule type" value="Genomic_DNA"/>
</dbReference>
<feature type="region of interest" description="Disordered" evidence="1">
    <location>
        <begin position="551"/>
        <end position="572"/>
    </location>
</feature>
<reference evidence="2" key="1">
    <citation type="submission" date="2018-05" db="EMBL/GenBank/DDBJ databases">
        <authorList>
            <person name="Lanie J.A."/>
            <person name="Ng W.-L."/>
            <person name="Kazmierczak K.M."/>
            <person name="Andrzejewski T.M."/>
            <person name="Davidsen T.M."/>
            <person name="Wayne K.J."/>
            <person name="Tettelin H."/>
            <person name="Glass J.I."/>
            <person name="Rusch D."/>
            <person name="Podicherti R."/>
            <person name="Tsui H.-C.T."/>
            <person name="Winkler M.E."/>
        </authorList>
    </citation>
    <scope>NUCLEOTIDE SEQUENCE</scope>
</reference>
<evidence type="ECO:0000256" key="1">
    <source>
        <dbReference type="SAM" id="MobiDB-lite"/>
    </source>
</evidence>
<gene>
    <name evidence="2" type="ORF">METZ01_LOCUS147293</name>
</gene>
<sequence>MTSWQILSSLPEMTNQIEAMMRPPYEVMRLDRMGAAFQTRLSFMRVLVRRMARESWQFSQTTFELDEKGLGHAVYTVDTGKRSYSLIAFSHDLDTDLRNDRVIATAWDATFNLFDGIPDTRDIERLEDNTPKQEAGRFTSGELVLARANRSERIFNHVVTALAGGRQPAIERLLDVGYLMRTTAVYGSGKFGCADRAKIADRPEINGAFQVEMLAVYLIRLFSIDLAEHIALQSNDNACHLSLQNRRFIGIGNATGLGMAPFLINHQTLLHKWVYAKELALARVRSIENLSPSTSRKFESEFKKAQQHIAAWQVEDEEQMLRIEVLRSDLTRLESEYADLLRRTQPYNAIFVWVDQHLGIEARELTISILLECCPALVDELSEQFLADSQEEPWDPSMQVTELSELLDRHYPWAEGIDPGSPDESHRIWYYSEEKLEPRLGTRNNNPDIESEMPLAITRDLAELRNILRQESCITTTLSLCARHPGLRHIVKRLQAAAKFPYGEVAGNLLSESFRPIDILRFKLAYFGASGFDPKSALWTRVTMYQGAPLPDELDPESADSWAFPGAPVETA</sequence>
<name>A0A381ZZ73_9ZZZZ</name>
<evidence type="ECO:0000313" key="2">
    <source>
        <dbReference type="EMBL" id="SVA94439.1"/>
    </source>
</evidence>
<protein>
    <submittedName>
        <fullName evidence="2">Uncharacterized protein</fullName>
    </submittedName>
</protein>
<accession>A0A381ZZ73</accession>
<proteinExistence type="predicted"/>